<keyword evidence="3" id="KW-1003">Cell membrane</keyword>
<evidence type="ECO:0000313" key="7">
    <source>
        <dbReference type="EMBL" id="EKC25663.1"/>
    </source>
</evidence>
<sequence>MGLTVFLAGSMGLVSYAYFVKVRCDPLASKFIKNPNQIIPILVTEIFQEMPGMTGLFIAGLLCASLREGFNQIYGMSFQWFDFIAIILVFVVGLITSKIVGAPREEDVDARYVLCFTEQFFPYLPKKRRKQIKVEDRRYNVEMVGGTTVLEEEKGYNKNFREDN</sequence>
<keyword evidence="5" id="KW-0406">Ion transport</keyword>
<evidence type="ECO:0000256" key="3">
    <source>
        <dbReference type="ARBA" id="ARBA00022475"/>
    </source>
</evidence>
<organism evidence="7">
    <name type="scientific">Magallana gigas</name>
    <name type="common">Pacific oyster</name>
    <name type="synonym">Crassostrea gigas</name>
    <dbReference type="NCBI Taxonomy" id="29159"/>
    <lineage>
        <taxon>Eukaryota</taxon>
        <taxon>Metazoa</taxon>
        <taxon>Spiralia</taxon>
        <taxon>Lophotrochozoa</taxon>
        <taxon>Mollusca</taxon>
        <taxon>Bivalvia</taxon>
        <taxon>Autobranchia</taxon>
        <taxon>Pteriomorphia</taxon>
        <taxon>Ostreida</taxon>
        <taxon>Ostreoidea</taxon>
        <taxon>Ostreidae</taxon>
        <taxon>Magallana</taxon>
    </lineage>
</organism>
<dbReference type="PANTHER" id="PTHR42985">
    <property type="entry name" value="SODIUM-COUPLED MONOCARBOXYLATE TRANSPORTER"/>
    <property type="match status" value="1"/>
</dbReference>
<dbReference type="HOGENOM" id="CLU_1620616_0_0_1"/>
<reference evidence="7" key="1">
    <citation type="journal article" date="2012" name="Nature">
        <title>The oyster genome reveals stress adaptation and complexity of shell formation.</title>
        <authorList>
            <person name="Zhang G."/>
            <person name="Fang X."/>
            <person name="Guo X."/>
            <person name="Li L."/>
            <person name="Luo R."/>
            <person name="Xu F."/>
            <person name="Yang P."/>
            <person name="Zhang L."/>
            <person name="Wang X."/>
            <person name="Qi H."/>
            <person name="Xiong Z."/>
            <person name="Que H."/>
            <person name="Xie Y."/>
            <person name="Holland P.W."/>
            <person name="Paps J."/>
            <person name="Zhu Y."/>
            <person name="Wu F."/>
            <person name="Chen Y."/>
            <person name="Wang J."/>
            <person name="Peng C."/>
            <person name="Meng J."/>
            <person name="Yang L."/>
            <person name="Liu J."/>
            <person name="Wen B."/>
            <person name="Zhang N."/>
            <person name="Huang Z."/>
            <person name="Zhu Q."/>
            <person name="Feng Y."/>
            <person name="Mount A."/>
            <person name="Hedgecock D."/>
            <person name="Xu Z."/>
            <person name="Liu Y."/>
            <person name="Domazet-Loso T."/>
            <person name="Du Y."/>
            <person name="Sun X."/>
            <person name="Zhang S."/>
            <person name="Liu B."/>
            <person name="Cheng P."/>
            <person name="Jiang X."/>
            <person name="Li J."/>
            <person name="Fan D."/>
            <person name="Wang W."/>
            <person name="Fu W."/>
            <person name="Wang T."/>
            <person name="Wang B."/>
            <person name="Zhang J."/>
            <person name="Peng Z."/>
            <person name="Li Y."/>
            <person name="Li N."/>
            <person name="Wang J."/>
            <person name="Chen M."/>
            <person name="He Y."/>
            <person name="Tan F."/>
            <person name="Song X."/>
            <person name="Zheng Q."/>
            <person name="Huang R."/>
            <person name="Yang H."/>
            <person name="Du X."/>
            <person name="Chen L."/>
            <person name="Yang M."/>
            <person name="Gaffney P.M."/>
            <person name="Wang S."/>
            <person name="Luo L."/>
            <person name="She Z."/>
            <person name="Ming Y."/>
            <person name="Huang W."/>
            <person name="Zhang S."/>
            <person name="Huang B."/>
            <person name="Zhang Y."/>
            <person name="Qu T."/>
            <person name="Ni P."/>
            <person name="Miao G."/>
            <person name="Wang J."/>
            <person name="Wang Q."/>
            <person name="Steinberg C.E."/>
            <person name="Wang H."/>
            <person name="Li N."/>
            <person name="Qian L."/>
            <person name="Zhang G."/>
            <person name="Li Y."/>
            <person name="Yang H."/>
            <person name="Liu X."/>
            <person name="Wang J."/>
            <person name="Yin Y."/>
            <person name="Wang J."/>
        </authorList>
    </citation>
    <scope>NUCLEOTIDE SEQUENCE [LARGE SCALE GENOMIC DNA]</scope>
    <source>
        <strain evidence="7">05x7-T-G4-1.051#20</strain>
    </source>
</reference>
<dbReference type="GO" id="GO:0005886">
    <property type="term" value="C:plasma membrane"/>
    <property type="evidence" value="ECO:0007669"/>
    <property type="project" value="UniProtKB-SubCell"/>
</dbReference>
<dbReference type="AlphaFoldDB" id="K1PVA8"/>
<keyword evidence="6" id="KW-0739">Sodium transport</keyword>
<evidence type="ECO:0000256" key="2">
    <source>
        <dbReference type="ARBA" id="ARBA00022448"/>
    </source>
</evidence>
<gene>
    <name evidence="7" type="ORF">CGI_10017596</name>
</gene>
<evidence type="ECO:0000256" key="4">
    <source>
        <dbReference type="ARBA" id="ARBA00023053"/>
    </source>
</evidence>
<keyword evidence="2" id="KW-0813">Transport</keyword>
<comment type="subcellular location">
    <subcellularLocation>
        <location evidence="1">Cell membrane</location>
        <topology evidence="1">Multi-pass membrane protein</topology>
    </subcellularLocation>
</comment>
<dbReference type="EMBL" id="JH815978">
    <property type="protein sequence ID" value="EKC25663.1"/>
    <property type="molecule type" value="Genomic_DNA"/>
</dbReference>
<dbReference type="PANTHER" id="PTHR42985:SF40">
    <property type="entry name" value="LD47995P-RELATED"/>
    <property type="match status" value="1"/>
</dbReference>
<dbReference type="InterPro" id="IPR051163">
    <property type="entry name" value="Sodium:Solute_Symporter_SSF"/>
</dbReference>
<evidence type="ECO:0000256" key="5">
    <source>
        <dbReference type="ARBA" id="ARBA00023065"/>
    </source>
</evidence>
<dbReference type="GO" id="GO:0015293">
    <property type="term" value="F:symporter activity"/>
    <property type="evidence" value="ECO:0007669"/>
    <property type="project" value="TreeGrafter"/>
</dbReference>
<dbReference type="Gene3D" id="1.20.1730.10">
    <property type="entry name" value="Sodium/glucose cotransporter"/>
    <property type="match status" value="1"/>
</dbReference>
<keyword evidence="4" id="KW-0915">Sodium</keyword>
<protein>
    <submittedName>
        <fullName evidence="7">Sodium-coupled monocarboxylate transporter 2</fullName>
    </submittedName>
</protein>
<dbReference type="GO" id="GO:0006814">
    <property type="term" value="P:sodium ion transport"/>
    <property type="evidence" value="ECO:0007669"/>
    <property type="project" value="UniProtKB-KW"/>
</dbReference>
<evidence type="ECO:0000256" key="6">
    <source>
        <dbReference type="ARBA" id="ARBA00023201"/>
    </source>
</evidence>
<accession>K1PVA8</accession>
<keyword evidence="3" id="KW-0472">Membrane</keyword>
<dbReference type="InterPro" id="IPR038377">
    <property type="entry name" value="Na/Glc_symporter_sf"/>
</dbReference>
<dbReference type="InParanoid" id="K1PVA8"/>
<evidence type="ECO:0000256" key="1">
    <source>
        <dbReference type="ARBA" id="ARBA00004651"/>
    </source>
</evidence>
<proteinExistence type="predicted"/>
<name>K1PVA8_MAGGI</name>